<evidence type="ECO:0000313" key="19">
    <source>
        <dbReference type="EMBL" id="KAF8472198.1"/>
    </source>
</evidence>
<keyword evidence="19" id="KW-0378">Hydrolase</keyword>
<dbReference type="InterPro" id="IPR005103">
    <property type="entry name" value="AA9_LPMO"/>
</dbReference>
<dbReference type="PANTHER" id="PTHR33353">
    <property type="entry name" value="PUTATIVE (AFU_ORTHOLOGUE AFUA_1G12560)-RELATED"/>
    <property type="match status" value="1"/>
</dbReference>
<keyword evidence="7" id="KW-0560">Oxidoreductase</keyword>
<dbReference type="AlphaFoldDB" id="A0A9P5K055"/>
<evidence type="ECO:0000256" key="11">
    <source>
        <dbReference type="ARBA" id="ARBA00023277"/>
    </source>
</evidence>
<dbReference type="Gene3D" id="2.70.50.70">
    <property type="match status" value="1"/>
</dbReference>
<dbReference type="InterPro" id="IPR049892">
    <property type="entry name" value="AA9"/>
</dbReference>
<keyword evidence="9" id="KW-0503">Monooxygenase</keyword>
<evidence type="ECO:0000256" key="6">
    <source>
        <dbReference type="ARBA" id="ARBA00023001"/>
    </source>
</evidence>
<keyword evidence="5 17" id="KW-0732">Signal</keyword>
<dbReference type="EC" id="1.14.99.56" evidence="15"/>
<organism evidence="19 20">
    <name type="scientific">Russula ochroleuca</name>
    <dbReference type="NCBI Taxonomy" id="152965"/>
    <lineage>
        <taxon>Eukaryota</taxon>
        <taxon>Fungi</taxon>
        <taxon>Dikarya</taxon>
        <taxon>Basidiomycota</taxon>
        <taxon>Agaricomycotina</taxon>
        <taxon>Agaricomycetes</taxon>
        <taxon>Russulales</taxon>
        <taxon>Russulaceae</taxon>
        <taxon>Russula</taxon>
    </lineage>
</organism>
<evidence type="ECO:0000256" key="12">
    <source>
        <dbReference type="ARBA" id="ARBA00023326"/>
    </source>
</evidence>
<dbReference type="EMBL" id="WHVB01000021">
    <property type="protein sequence ID" value="KAF8472198.1"/>
    <property type="molecule type" value="Genomic_DNA"/>
</dbReference>
<comment type="cofactor">
    <cofactor evidence="1">
        <name>Cu(2+)</name>
        <dbReference type="ChEBI" id="CHEBI:29036"/>
    </cofactor>
</comment>
<dbReference type="GO" id="GO:0030245">
    <property type="term" value="P:cellulose catabolic process"/>
    <property type="evidence" value="ECO:0007669"/>
    <property type="project" value="UniProtKB-KW"/>
</dbReference>
<keyword evidence="12" id="KW-0624">Polysaccharide degradation</keyword>
<dbReference type="CDD" id="cd21175">
    <property type="entry name" value="LPMO_AA9"/>
    <property type="match status" value="1"/>
</dbReference>
<comment type="caution">
    <text evidence="19">The sequence shown here is derived from an EMBL/GenBank/DDBJ whole genome shotgun (WGS) entry which is preliminary data.</text>
</comment>
<evidence type="ECO:0000256" key="5">
    <source>
        <dbReference type="ARBA" id="ARBA00022729"/>
    </source>
</evidence>
<comment type="similarity">
    <text evidence="13">Belongs to the polysaccharide monooxygenase AA9 family.</text>
</comment>
<evidence type="ECO:0000256" key="17">
    <source>
        <dbReference type="SAM" id="SignalP"/>
    </source>
</evidence>
<name>A0A9P5K055_9AGAM</name>
<dbReference type="Pfam" id="PF03443">
    <property type="entry name" value="AA9"/>
    <property type="match status" value="1"/>
</dbReference>
<evidence type="ECO:0000256" key="9">
    <source>
        <dbReference type="ARBA" id="ARBA00023033"/>
    </source>
</evidence>
<feature type="compositionally biased region" description="Low complexity" evidence="16">
    <location>
        <begin position="256"/>
        <end position="280"/>
    </location>
</feature>
<evidence type="ECO:0000256" key="2">
    <source>
        <dbReference type="ARBA" id="ARBA00004613"/>
    </source>
</evidence>
<evidence type="ECO:0000256" key="3">
    <source>
        <dbReference type="ARBA" id="ARBA00022525"/>
    </source>
</evidence>
<keyword evidence="3" id="KW-0964">Secreted</keyword>
<keyword evidence="6" id="KW-0136">Cellulose degradation</keyword>
<comment type="catalytic activity">
    <reaction evidence="14">
        <text>[(1-&gt;4)-beta-D-glucosyl]n+m + reduced acceptor + O2 = 4-dehydro-beta-D-glucosyl-[(1-&gt;4)-beta-D-glucosyl]n-1 + [(1-&gt;4)-beta-D-glucosyl]m + acceptor + H2O.</text>
        <dbReference type="EC" id="1.14.99.56"/>
    </reaction>
</comment>
<dbReference type="GO" id="GO:0005576">
    <property type="term" value="C:extracellular region"/>
    <property type="evidence" value="ECO:0007669"/>
    <property type="project" value="UniProtKB-SubCell"/>
</dbReference>
<evidence type="ECO:0000313" key="20">
    <source>
        <dbReference type="Proteomes" id="UP000759537"/>
    </source>
</evidence>
<evidence type="ECO:0000256" key="7">
    <source>
        <dbReference type="ARBA" id="ARBA00023002"/>
    </source>
</evidence>
<evidence type="ECO:0000256" key="15">
    <source>
        <dbReference type="ARBA" id="ARBA00047174"/>
    </source>
</evidence>
<keyword evidence="4" id="KW-0479">Metal-binding</keyword>
<dbReference type="GO" id="GO:0004497">
    <property type="term" value="F:monooxygenase activity"/>
    <property type="evidence" value="ECO:0007669"/>
    <property type="project" value="UniProtKB-KW"/>
</dbReference>
<evidence type="ECO:0000256" key="14">
    <source>
        <dbReference type="ARBA" id="ARBA00045077"/>
    </source>
</evidence>
<dbReference type="Proteomes" id="UP000759537">
    <property type="component" value="Unassembled WGS sequence"/>
</dbReference>
<evidence type="ECO:0000256" key="13">
    <source>
        <dbReference type="ARBA" id="ARBA00044502"/>
    </source>
</evidence>
<keyword evidence="10" id="KW-1015">Disulfide bond</keyword>
<protein>
    <recommendedName>
        <fullName evidence="15">lytic cellulose monooxygenase (C4-dehydrogenating)</fullName>
        <ecNumber evidence="15">1.14.99.56</ecNumber>
    </recommendedName>
</protein>
<keyword evidence="8" id="KW-0186">Copper</keyword>
<feature type="region of interest" description="Disordered" evidence="16">
    <location>
        <begin position="243"/>
        <end position="291"/>
    </location>
</feature>
<gene>
    <name evidence="19" type="ORF">DFH94DRAFT_767161</name>
</gene>
<comment type="subcellular location">
    <subcellularLocation>
        <location evidence="2">Secreted</location>
    </subcellularLocation>
</comment>
<evidence type="ECO:0000259" key="18">
    <source>
        <dbReference type="Pfam" id="PF03443"/>
    </source>
</evidence>
<evidence type="ECO:0000256" key="4">
    <source>
        <dbReference type="ARBA" id="ARBA00022723"/>
    </source>
</evidence>
<dbReference type="GO" id="GO:0046872">
    <property type="term" value="F:metal ion binding"/>
    <property type="evidence" value="ECO:0007669"/>
    <property type="project" value="UniProtKB-KW"/>
</dbReference>
<feature type="domain" description="Auxiliary Activity family 9 catalytic" evidence="18">
    <location>
        <begin position="22"/>
        <end position="228"/>
    </location>
</feature>
<keyword evidence="11" id="KW-0119">Carbohydrate metabolism</keyword>
<proteinExistence type="inferred from homology"/>
<dbReference type="GO" id="GO:0016787">
    <property type="term" value="F:hydrolase activity"/>
    <property type="evidence" value="ECO:0007669"/>
    <property type="project" value="UniProtKB-KW"/>
</dbReference>
<evidence type="ECO:0000256" key="16">
    <source>
        <dbReference type="SAM" id="MobiDB-lite"/>
    </source>
</evidence>
<accession>A0A9P5K055</accession>
<evidence type="ECO:0000256" key="1">
    <source>
        <dbReference type="ARBA" id="ARBA00001973"/>
    </source>
</evidence>
<dbReference type="OrthoDB" id="4849160at2759"/>
<dbReference type="PANTHER" id="PTHR33353:SF10">
    <property type="entry name" value="ENDO-BETA-1,4-GLUCANASE D"/>
    <property type="match status" value="1"/>
</dbReference>
<sequence length="331" mass="35088">MLPHFIFALSPLLSLLPSAAAHGYLTQVTIDGTSYTGNAPNAKPADSPIRQISDISPVKGTDNPSMNCGLNAQLATMVVPANPGSVMDFYWGDLGGANWPHNTGPLMTYMAACDTSTCDKFNGSTAKWFKIDQIGKKSDGSTWYQADVLNRQAISVTLPTQVAPGDYLVRNEIIALQLAVSLGGAEFYPSCTQIRVGGSQTGTPNQTVLFPGAYNDNDPGIYDPNVYSPGAAYIFPGPPVSNLASPADMTGHPDDSSPSGNSSPSSTTKNGKPTPTTGSGAQPTAQAPLNRVCKLQKRDAALSRRDMGMGIGQHKRLTNFMRAIRDVFHYS</sequence>
<reference evidence="19" key="2">
    <citation type="journal article" date="2020" name="Nat. Commun.">
        <title>Large-scale genome sequencing of mycorrhizal fungi provides insights into the early evolution of symbiotic traits.</title>
        <authorList>
            <person name="Miyauchi S."/>
            <person name="Kiss E."/>
            <person name="Kuo A."/>
            <person name="Drula E."/>
            <person name="Kohler A."/>
            <person name="Sanchez-Garcia M."/>
            <person name="Morin E."/>
            <person name="Andreopoulos B."/>
            <person name="Barry K.W."/>
            <person name="Bonito G."/>
            <person name="Buee M."/>
            <person name="Carver A."/>
            <person name="Chen C."/>
            <person name="Cichocki N."/>
            <person name="Clum A."/>
            <person name="Culley D."/>
            <person name="Crous P.W."/>
            <person name="Fauchery L."/>
            <person name="Girlanda M."/>
            <person name="Hayes R.D."/>
            <person name="Keri Z."/>
            <person name="LaButti K."/>
            <person name="Lipzen A."/>
            <person name="Lombard V."/>
            <person name="Magnuson J."/>
            <person name="Maillard F."/>
            <person name="Murat C."/>
            <person name="Nolan M."/>
            <person name="Ohm R.A."/>
            <person name="Pangilinan J."/>
            <person name="Pereira M.F."/>
            <person name="Perotto S."/>
            <person name="Peter M."/>
            <person name="Pfister S."/>
            <person name="Riley R."/>
            <person name="Sitrit Y."/>
            <person name="Stielow J.B."/>
            <person name="Szollosi G."/>
            <person name="Zifcakova L."/>
            <person name="Stursova M."/>
            <person name="Spatafora J.W."/>
            <person name="Tedersoo L."/>
            <person name="Vaario L.M."/>
            <person name="Yamada A."/>
            <person name="Yan M."/>
            <person name="Wang P."/>
            <person name="Xu J."/>
            <person name="Bruns T."/>
            <person name="Baldrian P."/>
            <person name="Vilgalys R."/>
            <person name="Dunand C."/>
            <person name="Henrissat B."/>
            <person name="Grigoriev I.V."/>
            <person name="Hibbett D."/>
            <person name="Nagy L.G."/>
            <person name="Martin F.M."/>
        </authorList>
    </citation>
    <scope>NUCLEOTIDE SEQUENCE</scope>
    <source>
        <strain evidence="19">Prilba</strain>
    </source>
</reference>
<reference evidence="19" key="1">
    <citation type="submission" date="2019-10" db="EMBL/GenBank/DDBJ databases">
        <authorList>
            <consortium name="DOE Joint Genome Institute"/>
            <person name="Kuo A."/>
            <person name="Miyauchi S."/>
            <person name="Kiss E."/>
            <person name="Drula E."/>
            <person name="Kohler A."/>
            <person name="Sanchez-Garcia M."/>
            <person name="Andreopoulos B."/>
            <person name="Barry K.W."/>
            <person name="Bonito G."/>
            <person name="Buee M."/>
            <person name="Carver A."/>
            <person name="Chen C."/>
            <person name="Cichocki N."/>
            <person name="Clum A."/>
            <person name="Culley D."/>
            <person name="Crous P.W."/>
            <person name="Fauchery L."/>
            <person name="Girlanda M."/>
            <person name="Hayes R."/>
            <person name="Keri Z."/>
            <person name="LaButti K."/>
            <person name="Lipzen A."/>
            <person name="Lombard V."/>
            <person name="Magnuson J."/>
            <person name="Maillard F."/>
            <person name="Morin E."/>
            <person name="Murat C."/>
            <person name="Nolan M."/>
            <person name="Ohm R."/>
            <person name="Pangilinan J."/>
            <person name="Pereira M."/>
            <person name="Perotto S."/>
            <person name="Peter M."/>
            <person name="Riley R."/>
            <person name="Sitrit Y."/>
            <person name="Stielow B."/>
            <person name="Szollosi G."/>
            <person name="Zifcakova L."/>
            <person name="Stursova M."/>
            <person name="Spatafora J.W."/>
            <person name="Tedersoo L."/>
            <person name="Vaario L.-M."/>
            <person name="Yamada A."/>
            <person name="Yan M."/>
            <person name="Wang P."/>
            <person name="Xu J."/>
            <person name="Bruns T."/>
            <person name="Baldrian P."/>
            <person name="Vilgalys R."/>
            <person name="Henrissat B."/>
            <person name="Grigoriev I.V."/>
            <person name="Hibbett D."/>
            <person name="Nagy L.G."/>
            <person name="Martin F.M."/>
        </authorList>
    </citation>
    <scope>NUCLEOTIDE SEQUENCE</scope>
    <source>
        <strain evidence="19">Prilba</strain>
    </source>
</reference>
<keyword evidence="20" id="KW-1185">Reference proteome</keyword>
<feature type="chain" id="PRO_5040369840" description="lytic cellulose monooxygenase (C4-dehydrogenating)" evidence="17">
    <location>
        <begin position="22"/>
        <end position="331"/>
    </location>
</feature>
<feature type="signal peptide" evidence="17">
    <location>
        <begin position="1"/>
        <end position="21"/>
    </location>
</feature>
<evidence type="ECO:0000256" key="8">
    <source>
        <dbReference type="ARBA" id="ARBA00023008"/>
    </source>
</evidence>
<evidence type="ECO:0000256" key="10">
    <source>
        <dbReference type="ARBA" id="ARBA00023157"/>
    </source>
</evidence>